<protein>
    <recommendedName>
        <fullName evidence="13">General secretion pathway protein F</fullName>
    </recommendedName>
</protein>
<evidence type="ECO:0000256" key="15">
    <source>
        <dbReference type="SAM" id="MobiDB-lite"/>
    </source>
</evidence>
<dbReference type="EMBL" id="JAAONZ010000001">
    <property type="protein sequence ID" value="NHO63939.1"/>
    <property type="molecule type" value="Genomic_DNA"/>
</dbReference>
<reference evidence="18" key="1">
    <citation type="submission" date="2020-03" db="EMBL/GenBank/DDBJ databases">
        <authorList>
            <person name="Guo F."/>
        </authorList>
    </citation>
    <scope>NUCLEOTIDE SEQUENCE</scope>
    <source>
        <strain evidence="18">JCM 30134</strain>
    </source>
</reference>
<dbReference type="PANTHER" id="PTHR30012:SF0">
    <property type="entry name" value="TYPE II SECRETION SYSTEM PROTEIN F-RELATED"/>
    <property type="match status" value="1"/>
</dbReference>
<proteinExistence type="inferred from homology"/>
<comment type="subcellular location">
    <subcellularLocation>
        <location evidence="2 14">Cell inner membrane</location>
        <topology evidence="2 14">Multi-pass membrane protein</topology>
    </subcellularLocation>
</comment>
<keyword evidence="10" id="KW-0653">Protein transport</keyword>
<keyword evidence="9" id="KW-0106">Calcium</keyword>
<keyword evidence="12 16" id="KW-0472">Membrane</keyword>
<feature type="transmembrane region" description="Helical" evidence="16">
    <location>
        <begin position="231"/>
        <end position="250"/>
    </location>
</feature>
<evidence type="ECO:0000313" key="18">
    <source>
        <dbReference type="EMBL" id="NHO63939.1"/>
    </source>
</evidence>
<name>A0A9E5MIS3_9GAMM</name>
<dbReference type="AlphaFoldDB" id="A0A9E5MIS3"/>
<dbReference type="Pfam" id="PF00482">
    <property type="entry name" value="T2SSF"/>
    <property type="match status" value="2"/>
</dbReference>
<dbReference type="PANTHER" id="PTHR30012">
    <property type="entry name" value="GENERAL SECRETION PATHWAY PROTEIN"/>
    <property type="match status" value="1"/>
</dbReference>
<dbReference type="RefSeq" id="WP_167180470.1">
    <property type="nucleotide sequence ID" value="NZ_JAAONZ010000001.1"/>
</dbReference>
<dbReference type="GO" id="GO:0046872">
    <property type="term" value="F:metal ion binding"/>
    <property type="evidence" value="ECO:0007669"/>
    <property type="project" value="UniProtKB-KW"/>
</dbReference>
<dbReference type="NCBIfam" id="TIGR02120">
    <property type="entry name" value="GspF"/>
    <property type="match status" value="1"/>
</dbReference>
<feature type="transmembrane region" description="Helical" evidence="16">
    <location>
        <begin position="386"/>
        <end position="405"/>
    </location>
</feature>
<evidence type="ECO:0000256" key="6">
    <source>
        <dbReference type="ARBA" id="ARBA00022519"/>
    </source>
</evidence>
<evidence type="ECO:0000256" key="4">
    <source>
        <dbReference type="ARBA" id="ARBA00022448"/>
    </source>
</evidence>
<keyword evidence="8" id="KW-0479">Metal-binding</keyword>
<evidence type="ECO:0000256" key="2">
    <source>
        <dbReference type="ARBA" id="ARBA00004429"/>
    </source>
</evidence>
<comment type="caution">
    <text evidence="18">The sequence shown here is derived from an EMBL/GenBank/DDBJ whole genome shotgun (WGS) entry which is preliminary data.</text>
</comment>
<dbReference type="FunFam" id="1.20.81.30:FF:000001">
    <property type="entry name" value="Type II secretion system protein F"/>
    <property type="match status" value="2"/>
</dbReference>
<accession>A0A9E5MIS3</accession>
<evidence type="ECO:0000256" key="1">
    <source>
        <dbReference type="ARBA" id="ARBA00002684"/>
    </source>
</evidence>
<sequence length="412" mass="45681">MAAYDYKALTLDGKSRKGVIEADSPRQARQLLRDKQLTPLTLVEGREDRNRHSSAGPGKPFAATLLSPGLPSKTLALITRQMATLIQAGLPLEEVLQAVAQQTENQRVKSIMLAVRSKVLEGHTLAHSLAQYPRAFPNLYRATVSAGEHSGHLDKVMNRLADHTEESQQFKQKIQMAMIYPCLLIVLSMTMVTGLMIYIVPDVIKVFVGSGQELPTLTRGLVALSHFISHYGWLLLLLAAITVVAITQLLKRETMRLHFHHWLLNASFIQRFSRGFNTTRYASTLSILTNSGLPLVESMKISCDVLSNDFLKQQLHIATQRVQEGSSLHHALKETGYFPPMVLHMIASGESSGELDTMLERTAVYQARDLQNLVTVLVGLFEPAMLLFMGVAVLLIVMAILLPILNMNQLVG</sequence>
<dbReference type="Gene3D" id="1.20.81.30">
    <property type="entry name" value="Type II secretion system (T2SS), domain F"/>
    <property type="match status" value="2"/>
</dbReference>
<feature type="transmembrane region" description="Helical" evidence="16">
    <location>
        <begin position="177"/>
        <end position="200"/>
    </location>
</feature>
<keyword evidence="4 14" id="KW-0813">Transport</keyword>
<evidence type="ECO:0000256" key="3">
    <source>
        <dbReference type="ARBA" id="ARBA00005745"/>
    </source>
</evidence>
<evidence type="ECO:0000256" key="9">
    <source>
        <dbReference type="ARBA" id="ARBA00022837"/>
    </source>
</evidence>
<dbReference type="InterPro" id="IPR018076">
    <property type="entry name" value="T2SS_GspF_dom"/>
</dbReference>
<evidence type="ECO:0000256" key="13">
    <source>
        <dbReference type="ARBA" id="ARBA00030750"/>
    </source>
</evidence>
<evidence type="ECO:0000256" key="14">
    <source>
        <dbReference type="RuleBase" id="RU003923"/>
    </source>
</evidence>
<keyword evidence="6" id="KW-0997">Cell inner membrane</keyword>
<dbReference type="GO" id="GO:0015628">
    <property type="term" value="P:protein secretion by the type II secretion system"/>
    <property type="evidence" value="ECO:0007669"/>
    <property type="project" value="InterPro"/>
</dbReference>
<gene>
    <name evidence="18" type="primary">gspF</name>
    <name evidence="18" type="ORF">G8770_00050</name>
</gene>
<evidence type="ECO:0000313" key="19">
    <source>
        <dbReference type="Proteomes" id="UP000787472"/>
    </source>
</evidence>
<dbReference type="PRINTS" id="PR00812">
    <property type="entry name" value="BCTERIALGSPF"/>
</dbReference>
<evidence type="ECO:0000256" key="12">
    <source>
        <dbReference type="ARBA" id="ARBA00023136"/>
    </source>
</evidence>
<keyword evidence="7 14" id="KW-0812">Transmembrane</keyword>
<keyword evidence="19" id="KW-1185">Reference proteome</keyword>
<evidence type="ECO:0000256" key="10">
    <source>
        <dbReference type="ARBA" id="ARBA00022927"/>
    </source>
</evidence>
<organism evidence="18 19">
    <name type="scientific">Pseudomaricurvus hydrocarbonicus</name>
    <dbReference type="NCBI Taxonomy" id="1470433"/>
    <lineage>
        <taxon>Bacteria</taxon>
        <taxon>Pseudomonadati</taxon>
        <taxon>Pseudomonadota</taxon>
        <taxon>Gammaproteobacteria</taxon>
        <taxon>Cellvibrionales</taxon>
        <taxon>Cellvibrionaceae</taxon>
        <taxon>Pseudomaricurvus</taxon>
    </lineage>
</organism>
<comment type="function">
    <text evidence="1">Component of the type II secretion system inner membrane complex required for the energy-dependent secretion of extracellular factors such as proteases and toxins from the periplasm.</text>
</comment>
<evidence type="ECO:0000256" key="16">
    <source>
        <dbReference type="SAM" id="Phobius"/>
    </source>
</evidence>
<dbReference type="InterPro" id="IPR003004">
    <property type="entry name" value="GspF/PilC"/>
</dbReference>
<evidence type="ECO:0000256" key="11">
    <source>
        <dbReference type="ARBA" id="ARBA00022989"/>
    </source>
</evidence>
<dbReference type="Proteomes" id="UP000787472">
    <property type="component" value="Unassembled WGS sequence"/>
</dbReference>
<feature type="domain" description="Type II secretion system protein GspF" evidence="17">
    <location>
        <begin position="282"/>
        <end position="403"/>
    </location>
</feature>
<dbReference type="GO" id="GO:0015627">
    <property type="term" value="C:type II protein secretion system complex"/>
    <property type="evidence" value="ECO:0007669"/>
    <property type="project" value="InterPro"/>
</dbReference>
<dbReference type="PROSITE" id="PS00874">
    <property type="entry name" value="T2SP_F"/>
    <property type="match status" value="1"/>
</dbReference>
<feature type="region of interest" description="Disordered" evidence="15">
    <location>
        <begin position="40"/>
        <end position="64"/>
    </location>
</feature>
<evidence type="ECO:0000256" key="5">
    <source>
        <dbReference type="ARBA" id="ARBA00022475"/>
    </source>
</evidence>
<dbReference type="InterPro" id="IPR011850">
    <property type="entry name" value="T2SS_GspF"/>
</dbReference>
<comment type="similarity">
    <text evidence="3 14">Belongs to the GSP F family.</text>
</comment>
<feature type="domain" description="Type II secretion system protein GspF" evidence="17">
    <location>
        <begin position="79"/>
        <end position="201"/>
    </location>
</feature>
<evidence type="ECO:0000256" key="7">
    <source>
        <dbReference type="ARBA" id="ARBA00022692"/>
    </source>
</evidence>
<dbReference type="InterPro" id="IPR042094">
    <property type="entry name" value="T2SS_GspF_sf"/>
</dbReference>
<dbReference type="InterPro" id="IPR001992">
    <property type="entry name" value="T2SS_GspF/T4SS_PilC_CS"/>
</dbReference>
<evidence type="ECO:0000259" key="17">
    <source>
        <dbReference type="Pfam" id="PF00482"/>
    </source>
</evidence>
<dbReference type="GO" id="GO:0005886">
    <property type="term" value="C:plasma membrane"/>
    <property type="evidence" value="ECO:0007669"/>
    <property type="project" value="UniProtKB-SubCell"/>
</dbReference>
<evidence type="ECO:0000256" key="8">
    <source>
        <dbReference type="ARBA" id="ARBA00022723"/>
    </source>
</evidence>
<keyword evidence="11 16" id="KW-1133">Transmembrane helix</keyword>
<keyword evidence="5" id="KW-1003">Cell membrane</keyword>